<accession>A0A4S4BIB9</accession>
<dbReference type="PROSITE" id="PS51257">
    <property type="entry name" value="PROKAR_LIPOPROTEIN"/>
    <property type="match status" value="1"/>
</dbReference>
<evidence type="ECO:0000313" key="1">
    <source>
        <dbReference type="EMBL" id="THF74352.1"/>
    </source>
</evidence>
<reference evidence="1 2" key="1">
    <citation type="submission" date="2019-04" db="EMBL/GenBank/DDBJ databases">
        <title>Bacillus sediminilitoris sp. nov., isolated from a tidal flat sediment on the East China Sea.</title>
        <authorList>
            <person name="Wei Y."/>
            <person name="Mao H."/>
            <person name="Fang J."/>
        </authorList>
    </citation>
    <scope>NUCLEOTIDE SEQUENCE [LARGE SCALE GENOMIC DNA]</scope>
    <source>
        <strain evidence="1 2">DSL-17</strain>
    </source>
</reference>
<dbReference type="RefSeq" id="WP_136359120.1">
    <property type="nucleotide sequence ID" value="NZ_CP046266.1"/>
</dbReference>
<dbReference type="OrthoDB" id="2437675at2"/>
<evidence type="ECO:0000313" key="2">
    <source>
        <dbReference type="Proteomes" id="UP000310334"/>
    </source>
</evidence>
<sequence length="138" mass="16081">MKKIVTSIFILMFMVGCSAQDSGELTRVDVQKGNKQENYEDTLMITDEKTINLLKSSFGEVKWEPNTKPEMSRKEDISATLFYTFDENMPERLYEYRIWFNGNDTATIISNNEKEGYGTLDLDNSRILKNNLLNYHEN</sequence>
<name>A0A4S4BIB9_9BACI</name>
<protein>
    <recommendedName>
        <fullName evidence="3">Lipoprotein</fullName>
    </recommendedName>
</protein>
<gene>
    <name evidence="1" type="ORF">E6W99_25500</name>
</gene>
<proteinExistence type="predicted"/>
<evidence type="ECO:0008006" key="3">
    <source>
        <dbReference type="Google" id="ProtNLM"/>
    </source>
</evidence>
<organism evidence="1 2">
    <name type="scientific">Metabacillus sediminilitoris</name>
    <dbReference type="NCBI Taxonomy" id="2567941"/>
    <lineage>
        <taxon>Bacteria</taxon>
        <taxon>Bacillati</taxon>
        <taxon>Bacillota</taxon>
        <taxon>Bacilli</taxon>
        <taxon>Bacillales</taxon>
        <taxon>Bacillaceae</taxon>
        <taxon>Metabacillus</taxon>
    </lineage>
</organism>
<dbReference type="EMBL" id="SSNT01000038">
    <property type="protein sequence ID" value="THF74352.1"/>
    <property type="molecule type" value="Genomic_DNA"/>
</dbReference>
<comment type="caution">
    <text evidence="1">The sequence shown here is derived from an EMBL/GenBank/DDBJ whole genome shotgun (WGS) entry which is preliminary data.</text>
</comment>
<dbReference type="Proteomes" id="UP000310334">
    <property type="component" value="Unassembled WGS sequence"/>
</dbReference>
<dbReference type="AlphaFoldDB" id="A0A4S4BIB9"/>
<keyword evidence="2" id="KW-1185">Reference proteome</keyword>